<dbReference type="InterPro" id="IPR002143">
    <property type="entry name" value="Ribosomal_uL1"/>
</dbReference>
<reference evidence="13 14" key="1">
    <citation type="submission" date="2019-10" db="EMBL/GenBank/DDBJ databases">
        <title>Genome Sequences from Six Type Strain Members of the Archaeal Family Sulfolobaceae: Acidianus ambivalens, Acidianus infernus, Metallosphaera prunae, Stygiolobus azoricus, Sulfolobus metallicus, and Sulfurisphaera ohwakuensis.</title>
        <authorList>
            <person name="Counts J.A."/>
            <person name="Kelly R.M."/>
        </authorList>
    </citation>
    <scope>NUCLEOTIDE SEQUENCE [LARGE SCALE GENOMIC DNA]</scope>
    <source>
        <strain evidence="13 14">FC6</strain>
    </source>
</reference>
<dbReference type="FunFam" id="3.40.50.790:FF:000005">
    <property type="entry name" value="50S ribosomal protein L1"/>
    <property type="match status" value="1"/>
</dbReference>
<evidence type="ECO:0000256" key="9">
    <source>
        <dbReference type="ARBA" id="ARBA00023274"/>
    </source>
</evidence>
<dbReference type="RefSeq" id="WP_156005422.1">
    <property type="nucleotide sequence ID" value="NZ_CP045483.1"/>
</dbReference>
<proteinExistence type="inferred from homology"/>
<accession>A0A650CN09</accession>
<evidence type="ECO:0000256" key="10">
    <source>
        <dbReference type="ARBA" id="ARBA00045545"/>
    </source>
</evidence>
<dbReference type="NCBIfam" id="NF003244">
    <property type="entry name" value="PRK04203.1"/>
    <property type="match status" value="1"/>
</dbReference>
<dbReference type="InterPro" id="IPR028364">
    <property type="entry name" value="Ribosomal_uL1/biogenesis"/>
</dbReference>
<dbReference type="GO" id="GO:0000049">
    <property type="term" value="F:tRNA binding"/>
    <property type="evidence" value="ECO:0007669"/>
    <property type="project" value="UniProtKB-KW"/>
</dbReference>
<keyword evidence="3 11" id="KW-0678">Repressor</keyword>
<evidence type="ECO:0000256" key="1">
    <source>
        <dbReference type="ARBA" id="ARBA00010531"/>
    </source>
</evidence>
<organism evidence="13 14">
    <name type="scientific">Stygiolobus azoricus</name>
    <dbReference type="NCBI Taxonomy" id="41675"/>
    <lineage>
        <taxon>Archaea</taxon>
        <taxon>Thermoproteota</taxon>
        <taxon>Thermoprotei</taxon>
        <taxon>Sulfolobales</taxon>
        <taxon>Sulfolobaceae</taxon>
        <taxon>Stygiolobus</taxon>
    </lineage>
</organism>
<dbReference type="GO" id="GO:0019843">
    <property type="term" value="F:rRNA binding"/>
    <property type="evidence" value="ECO:0007669"/>
    <property type="project" value="UniProtKB-UniRule"/>
</dbReference>
<keyword evidence="8 11" id="KW-0689">Ribosomal protein</keyword>
<dbReference type="InterPro" id="IPR016095">
    <property type="entry name" value="Ribosomal_uL1_3-a/b-sand"/>
</dbReference>
<evidence type="ECO:0000256" key="6">
    <source>
        <dbReference type="ARBA" id="ARBA00022845"/>
    </source>
</evidence>
<keyword evidence="9 11" id="KW-0687">Ribonucleoprotein</keyword>
<dbReference type="GO" id="GO:0015934">
    <property type="term" value="C:large ribosomal subunit"/>
    <property type="evidence" value="ECO:0007669"/>
    <property type="project" value="InterPro"/>
</dbReference>
<dbReference type="GeneID" id="42798009"/>
<dbReference type="PANTHER" id="PTHR36427:SF3">
    <property type="entry name" value="LARGE RIBOSOMAL SUBUNIT PROTEIN UL1M"/>
    <property type="match status" value="1"/>
</dbReference>
<evidence type="ECO:0000256" key="7">
    <source>
        <dbReference type="ARBA" id="ARBA00022884"/>
    </source>
</evidence>
<keyword evidence="14" id="KW-1185">Reference proteome</keyword>
<dbReference type="PANTHER" id="PTHR36427">
    <property type="entry name" value="54S RIBOSOMAL PROTEIN L1, MITOCHONDRIAL"/>
    <property type="match status" value="1"/>
</dbReference>
<evidence type="ECO:0000256" key="3">
    <source>
        <dbReference type="ARBA" id="ARBA00022491"/>
    </source>
</evidence>
<evidence type="ECO:0000256" key="5">
    <source>
        <dbReference type="ARBA" id="ARBA00022730"/>
    </source>
</evidence>
<dbReference type="InterPro" id="IPR023673">
    <property type="entry name" value="Ribosomal_uL1_CS"/>
</dbReference>
<dbReference type="GO" id="GO:0006417">
    <property type="term" value="P:regulation of translation"/>
    <property type="evidence" value="ECO:0007669"/>
    <property type="project" value="UniProtKB-KW"/>
</dbReference>
<dbReference type="CDD" id="cd00403">
    <property type="entry name" value="Ribosomal_L1"/>
    <property type="match status" value="1"/>
</dbReference>
<dbReference type="HAMAP" id="MF_01318_A">
    <property type="entry name" value="Ribosomal_uL1_A"/>
    <property type="match status" value="1"/>
</dbReference>
<keyword evidence="6 11" id="KW-0810">Translation regulation</keyword>
<evidence type="ECO:0000256" key="4">
    <source>
        <dbReference type="ARBA" id="ARBA00022555"/>
    </source>
</evidence>
<dbReference type="SUPFAM" id="SSF56808">
    <property type="entry name" value="Ribosomal protein L1"/>
    <property type="match status" value="1"/>
</dbReference>
<dbReference type="PIRSF" id="PIRSF002155">
    <property type="entry name" value="Ribosomal_L1"/>
    <property type="match status" value="1"/>
</dbReference>
<dbReference type="GO" id="GO:0006412">
    <property type="term" value="P:translation"/>
    <property type="evidence" value="ECO:0007669"/>
    <property type="project" value="UniProtKB-UniRule"/>
</dbReference>
<dbReference type="Gene3D" id="3.40.50.790">
    <property type="match status" value="1"/>
</dbReference>
<dbReference type="Gene3D" id="3.30.190.20">
    <property type="match status" value="1"/>
</dbReference>
<dbReference type="GO" id="GO:0003735">
    <property type="term" value="F:structural constituent of ribosome"/>
    <property type="evidence" value="ECO:0007669"/>
    <property type="project" value="InterPro"/>
</dbReference>
<dbReference type="PROSITE" id="PS01199">
    <property type="entry name" value="RIBOSOMAL_L1"/>
    <property type="match status" value="1"/>
</dbReference>
<comment type="function">
    <text evidence="11">Protein L1 is also a translational repressor protein, it controls the translation of its operon by binding to its mRNA.</text>
</comment>
<dbReference type="AlphaFoldDB" id="A0A650CN09"/>
<keyword evidence="4 11" id="KW-0820">tRNA-binding</keyword>
<comment type="function">
    <text evidence="11">Binds directly to 23S rRNA. Probably involved in E site tRNA release.</text>
</comment>
<name>A0A650CN09_9CREN</name>
<evidence type="ECO:0000256" key="12">
    <source>
        <dbReference type="RuleBase" id="RU000659"/>
    </source>
</evidence>
<protein>
    <recommendedName>
        <fullName evidence="11">Large ribosomal subunit protein uL1</fullName>
    </recommendedName>
</protein>
<sequence length="218" mass="24302">MIADRNSLVEALKQALDPSNNPKRNFTQSVDIIVTFKGVDMKKGEIKLREIVPLPKAPTKARKVLVVPSFEQLESVKKAQPNVILTKEELQKLQGQKRPVKKLARQNDWFLISQDSMALAGRIIGPALGPRGKFPVPLPNSSDVSEYVNRFKRSTLVKTKDQPHVQAFIGTEDMKPEDLADNALAVLNAIENKTRVEGILRAIYVKTTMGKVVKVNVK</sequence>
<dbReference type="InterPro" id="IPR023669">
    <property type="entry name" value="Ribosomal_uL1_arc"/>
</dbReference>
<evidence type="ECO:0000313" key="13">
    <source>
        <dbReference type="EMBL" id="QGR19052.1"/>
    </source>
</evidence>
<keyword evidence="7 11" id="KW-0694">RNA-binding</keyword>
<dbReference type="Proteomes" id="UP000423396">
    <property type="component" value="Chromosome"/>
</dbReference>
<dbReference type="EMBL" id="CP045483">
    <property type="protein sequence ID" value="QGR19052.1"/>
    <property type="molecule type" value="Genomic_DNA"/>
</dbReference>
<dbReference type="InterPro" id="IPR023674">
    <property type="entry name" value="Ribosomal_uL1-like"/>
</dbReference>
<evidence type="ECO:0000256" key="11">
    <source>
        <dbReference type="HAMAP-Rule" id="MF_01318"/>
    </source>
</evidence>
<comment type="subunit">
    <text evidence="2 11">Part of the 50S ribosomal subunit.</text>
</comment>
<comment type="similarity">
    <text evidence="1 11 12">Belongs to the universal ribosomal protein uL1 family.</text>
</comment>
<evidence type="ECO:0000256" key="2">
    <source>
        <dbReference type="ARBA" id="ARBA00011838"/>
    </source>
</evidence>
<dbReference type="OrthoDB" id="10382at2157"/>
<evidence type="ECO:0000313" key="14">
    <source>
        <dbReference type="Proteomes" id="UP000423396"/>
    </source>
</evidence>
<gene>
    <name evidence="11" type="primary">rpl1</name>
    <name evidence="13" type="ORF">D1868_03015</name>
</gene>
<dbReference type="Pfam" id="PF00687">
    <property type="entry name" value="Ribosomal_L1"/>
    <property type="match status" value="1"/>
</dbReference>
<comment type="function">
    <text evidence="10">Probably involved in E site tRNA release. Binds directly to 23S rRNA.</text>
</comment>
<evidence type="ECO:0000256" key="8">
    <source>
        <dbReference type="ARBA" id="ARBA00022980"/>
    </source>
</evidence>
<dbReference type="KEGG" id="sazo:D1868_03015"/>
<keyword evidence="5 11" id="KW-0699">rRNA-binding</keyword>